<dbReference type="InterPro" id="IPR002110">
    <property type="entry name" value="Ankyrin_rpt"/>
</dbReference>
<dbReference type="InterPro" id="IPR052050">
    <property type="entry name" value="SecEffector_AnkRepeat"/>
</dbReference>
<organism evidence="1 2">
    <name type="scientific">Saprolegnia diclina (strain VS20)</name>
    <dbReference type="NCBI Taxonomy" id="1156394"/>
    <lineage>
        <taxon>Eukaryota</taxon>
        <taxon>Sar</taxon>
        <taxon>Stramenopiles</taxon>
        <taxon>Oomycota</taxon>
        <taxon>Saprolegniomycetes</taxon>
        <taxon>Saprolegniales</taxon>
        <taxon>Saprolegniaceae</taxon>
        <taxon>Saprolegnia</taxon>
    </lineage>
</organism>
<accession>T0PXS5</accession>
<dbReference type="STRING" id="1156394.T0PXS5"/>
<evidence type="ECO:0000313" key="2">
    <source>
        <dbReference type="Proteomes" id="UP000030762"/>
    </source>
</evidence>
<protein>
    <submittedName>
        <fullName evidence="1">Uncharacterized protein</fullName>
    </submittedName>
</protein>
<keyword evidence="2" id="KW-1185">Reference proteome</keyword>
<reference evidence="1 2" key="1">
    <citation type="submission" date="2012-04" db="EMBL/GenBank/DDBJ databases">
        <title>The Genome Sequence of Saprolegnia declina VS20.</title>
        <authorList>
            <consortium name="The Broad Institute Genome Sequencing Platform"/>
            <person name="Russ C."/>
            <person name="Nusbaum C."/>
            <person name="Tyler B."/>
            <person name="van West P."/>
            <person name="Dieguez-Uribeondo J."/>
            <person name="de Bruijn I."/>
            <person name="Tripathy S."/>
            <person name="Jiang R."/>
            <person name="Young S.K."/>
            <person name="Zeng Q."/>
            <person name="Gargeya S."/>
            <person name="Fitzgerald M."/>
            <person name="Haas B."/>
            <person name="Abouelleil A."/>
            <person name="Alvarado L."/>
            <person name="Arachchi H.M."/>
            <person name="Berlin A."/>
            <person name="Chapman S.B."/>
            <person name="Goldberg J."/>
            <person name="Griggs A."/>
            <person name="Gujja S."/>
            <person name="Hansen M."/>
            <person name="Howarth C."/>
            <person name="Imamovic A."/>
            <person name="Larimer J."/>
            <person name="McCowen C."/>
            <person name="Montmayeur A."/>
            <person name="Murphy C."/>
            <person name="Neiman D."/>
            <person name="Pearson M."/>
            <person name="Priest M."/>
            <person name="Roberts A."/>
            <person name="Saif S."/>
            <person name="Shea T."/>
            <person name="Sisk P."/>
            <person name="Sykes S."/>
            <person name="Wortman J."/>
            <person name="Nusbaum C."/>
            <person name="Birren B."/>
        </authorList>
    </citation>
    <scope>NUCLEOTIDE SEQUENCE [LARGE SCALE GENOMIC DNA]</scope>
    <source>
        <strain evidence="1 2">VS20</strain>
    </source>
</reference>
<dbReference type="EMBL" id="JH767253">
    <property type="protein sequence ID" value="EQC25840.1"/>
    <property type="molecule type" value="Genomic_DNA"/>
</dbReference>
<evidence type="ECO:0000313" key="1">
    <source>
        <dbReference type="EMBL" id="EQC25840.1"/>
    </source>
</evidence>
<dbReference type="Gene3D" id="1.25.40.20">
    <property type="entry name" value="Ankyrin repeat-containing domain"/>
    <property type="match status" value="2"/>
</dbReference>
<sequence>MTATFQRVVLAQPEIASMIFEFQFGLYEDVRPAFRACKELIAYGVKRYMYESDVSFFATFAPHAAWPRTSNVFGAPRYCLHPRQRDERLPLHMAVAGGCVELTKRMLRCRPDLASEDMIVLAFHKDRLDLVEVLLSLRATVPELQARGLMNETDGRPEYSCYLTRILARDDSKRLILAERFGLRPDEYTAYSRREAFLHATLENATLALQLFPWLCYSGILDDVAGKGFLPLVISLHERELNCSTKAMDTAAANGHLEVVRFLHEHRREGCTTRAMDEAATNGNLEVVRFLHASRTEGCTIEALDGAARNGLLAIVRFLIEHRAEGASPHILDAAAAKGHYGVVQYLHSLGSFDATVAAVDDAARFGHREVVEFLLTNRREGCTHDTVVQNALENGHLRTAAYLLSLKYRFPTGRMNWNADSFHKPEIVGVLQMYMDHGGPWDDNWMSFACEASNLPLVQLLHKNATARCRPNALKTAINNKAWVVVYFLLANGAADVTLDVLRALLCMERFDDVTHLLQFSPKQREFAQLLLWAARTHRTEATRHLLALGIGEPRGCLVEIAGCKQHVTESTLALPYCMDATDHLGNVIYLLRLYKVPCRRRATVLRLITQELTHQGSKASQTIDMPPCVAARATALLALGAVVDWALALVICHLHATHAATTTSQLRKEAALVQDLDLKIQLTRLIRSKQITS</sequence>
<dbReference type="Pfam" id="PF13637">
    <property type="entry name" value="Ank_4"/>
    <property type="match status" value="1"/>
</dbReference>
<dbReference type="InterPro" id="IPR036770">
    <property type="entry name" value="Ankyrin_rpt-contain_sf"/>
</dbReference>
<dbReference type="AlphaFoldDB" id="T0PXS5"/>
<dbReference type="RefSeq" id="XP_008620715.1">
    <property type="nucleotide sequence ID" value="XM_008622493.1"/>
</dbReference>
<dbReference type="PANTHER" id="PTHR46586:SF3">
    <property type="entry name" value="ANKYRIN REPEAT-CONTAINING PROTEIN"/>
    <property type="match status" value="1"/>
</dbReference>
<dbReference type="SMART" id="SM00248">
    <property type="entry name" value="ANK"/>
    <property type="match status" value="5"/>
</dbReference>
<dbReference type="VEuPathDB" id="FungiDB:SDRG_16289"/>
<dbReference type="PANTHER" id="PTHR46586">
    <property type="entry name" value="ANKYRIN REPEAT-CONTAINING PROTEIN"/>
    <property type="match status" value="1"/>
</dbReference>
<dbReference type="Proteomes" id="UP000030762">
    <property type="component" value="Unassembled WGS sequence"/>
</dbReference>
<dbReference type="SUPFAM" id="SSF48403">
    <property type="entry name" value="Ankyrin repeat"/>
    <property type="match status" value="2"/>
</dbReference>
<proteinExistence type="predicted"/>
<dbReference type="InParanoid" id="T0PXS5"/>
<dbReference type="GeneID" id="19957016"/>
<gene>
    <name evidence="1" type="ORF">SDRG_16289</name>
</gene>
<name>T0PXS5_SAPDV</name>